<keyword evidence="3" id="KW-1185">Reference proteome</keyword>
<protein>
    <recommendedName>
        <fullName evidence="4">Lipoprotein</fullName>
    </recommendedName>
</protein>
<gene>
    <name evidence="2" type="ORF">GCM10009768_04090</name>
</gene>
<dbReference type="EMBL" id="BAAAOB010000001">
    <property type="protein sequence ID" value="GAA1778475.1"/>
    <property type="molecule type" value="Genomic_DNA"/>
</dbReference>
<name>A0ABP4XDU6_9MICO</name>
<dbReference type="Proteomes" id="UP001500851">
    <property type="component" value="Unassembled WGS sequence"/>
</dbReference>
<evidence type="ECO:0008006" key="4">
    <source>
        <dbReference type="Google" id="ProtNLM"/>
    </source>
</evidence>
<feature type="compositionally biased region" description="Acidic residues" evidence="1">
    <location>
        <begin position="67"/>
        <end position="87"/>
    </location>
</feature>
<accession>A0ABP4XDU6</accession>
<evidence type="ECO:0000313" key="2">
    <source>
        <dbReference type="EMBL" id="GAA1778475.1"/>
    </source>
</evidence>
<organism evidence="2 3">
    <name type="scientific">Leucobacter iarius</name>
    <dbReference type="NCBI Taxonomy" id="333963"/>
    <lineage>
        <taxon>Bacteria</taxon>
        <taxon>Bacillati</taxon>
        <taxon>Actinomycetota</taxon>
        <taxon>Actinomycetes</taxon>
        <taxon>Micrococcales</taxon>
        <taxon>Microbacteriaceae</taxon>
        <taxon>Leucobacter</taxon>
    </lineage>
</organism>
<comment type="caution">
    <text evidence="2">The sequence shown here is derived from an EMBL/GenBank/DDBJ whole genome shotgun (WGS) entry which is preliminary data.</text>
</comment>
<feature type="compositionally biased region" description="Low complexity" evidence="1">
    <location>
        <begin position="46"/>
        <end position="66"/>
    </location>
</feature>
<evidence type="ECO:0000256" key="1">
    <source>
        <dbReference type="SAM" id="MobiDB-lite"/>
    </source>
</evidence>
<proteinExistence type="predicted"/>
<sequence>MAAPESHRRPPRSATRTAALLGGIALALAASLTACFPLQLPPKPAPSTSAAPESSRPSESKPSPNDSEPDDSQDDDERVFGPEDPEIDGSGPVAPRLEALGDRYRQMHDDGSLWKKIPQTKENEGAYLAFQIILTDMRSATRFGVDDATQTQYAKRAKHAETLLLAQKPLGTSVKYTLKDGRTFRYDGDTGEVGLD</sequence>
<feature type="region of interest" description="Disordered" evidence="1">
    <location>
        <begin position="37"/>
        <end position="95"/>
    </location>
</feature>
<dbReference type="RefSeq" id="WP_344028659.1">
    <property type="nucleotide sequence ID" value="NZ_BAAAOB010000001.1"/>
</dbReference>
<reference evidence="3" key="1">
    <citation type="journal article" date="2019" name="Int. J. Syst. Evol. Microbiol.">
        <title>The Global Catalogue of Microorganisms (GCM) 10K type strain sequencing project: providing services to taxonomists for standard genome sequencing and annotation.</title>
        <authorList>
            <consortium name="The Broad Institute Genomics Platform"/>
            <consortium name="The Broad Institute Genome Sequencing Center for Infectious Disease"/>
            <person name="Wu L."/>
            <person name="Ma J."/>
        </authorList>
    </citation>
    <scope>NUCLEOTIDE SEQUENCE [LARGE SCALE GENOMIC DNA]</scope>
    <source>
        <strain evidence="3">JCM 14736</strain>
    </source>
</reference>
<evidence type="ECO:0000313" key="3">
    <source>
        <dbReference type="Proteomes" id="UP001500851"/>
    </source>
</evidence>